<dbReference type="Gene3D" id="2.30.29.30">
    <property type="entry name" value="Pleckstrin-homology domain (PH domain)/Phosphotyrosine-binding domain (PTB)"/>
    <property type="match status" value="1"/>
</dbReference>
<proteinExistence type="predicted"/>
<dbReference type="AlphaFoldDB" id="A0A1D2AH37"/>
<organism evidence="2">
    <name type="scientific">Auxenochlorella protothecoides</name>
    <name type="common">Green microalga</name>
    <name type="synonym">Chlorella protothecoides</name>
    <dbReference type="NCBI Taxonomy" id="3075"/>
    <lineage>
        <taxon>Eukaryota</taxon>
        <taxon>Viridiplantae</taxon>
        <taxon>Chlorophyta</taxon>
        <taxon>core chlorophytes</taxon>
        <taxon>Trebouxiophyceae</taxon>
        <taxon>Chlorellales</taxon>
        <taxon>Chlorellaceae</taxon>
        <taxon>Auxenochlorella</taxon>
    </lineage>
</organism>
<dbReference type="GO" id="GO:0006897">
    <property type="term" value="P:endocytosis"/>
    <property type="evidence" value="ECO:0007669"/>
    <property type="project" value="InterPro"/>
</dbReference>
<dbReference type="GO" id="GO:0030125">
    <property type="term" value="C:clathrin vesicle coat"/>
    <property type="evidence" value="ECO:0007669"/>
    <property type="project" value="TreeGrafter"/>
</dbReference>
<dbReference type="InterPro" id="IPR012466">
    <property type="entry name" value="NECAP_PHear"/>
</dbReference>
<dbReference type="Pfam" id="PF07933">
    <property type="entry name" value="DUF1681"/>
    <property type="match status" value="1"/>
</dbReference>
<dbReference type="SUPFAM" id="SSF50729">
    <property type="entry name" value="PH domain-like"/>
    <property type="match status" value="1"/>
</dbReference>
<feature type="domain" description="NECAP PHear" evidence="1">
    <location>
        <begin position="14"/>
        <end position="183"/>
    </location>
</feature>
<evidence type="ECO:0000313" key="2">
    <source>
        <dbReference type="EMBL" id="JAT78507.1"/>
    </source>
</evidence>
<dbReference type="PANTHER" id="PTHR12847">
    <property type="entry name" value="ATP-BINDING CASSETTE ABC TRANSPORTER-RELATED"/>
    <property type="match status" value="1"/>
</dbReference>
<sequence>MEDSEGPPPPTEVSVFMAEEAYVYRIPPATTVGHRAETWNVNSWLQEVRVRVVSRDEDAWVRLEELETGNLFAECPVPIHVPLSTAVEPVIDSSRYFVLKIVDRDSGRHAFIGLGFREREKASDFNATLHEHMQYVRRKHTAAGLRTQYEEQLAANLAMAAPDSLPQATDFSIPEGQNLVLKVPAAHLNGGCSTPKSGFISSNRGRLSKTFSLLMDGEGNVIAGMSPRTTVDEMGLSPSSSTSSALPDGEGSIFLGLPRLSGAAPVHRDEWGDFVA</sequence>
<dbReference type="CDD" id="cd13228">
    <property type="entry name" value="PHear_NECAP"/>
    <property type="match status" value="1"/>
</dbReference>
<dbReference type="PANTHER" id="PTHR12847:SF9">
    <property type="entry name" value="NECAP-LIKE PROTEIN CG9132"/>
    <property type="match status" value="1"/>
</dbReference>
<accession>A0A1D2AH37</accession>
<name>A0A1D2AH37_AUXPR</name>
<protein>
    <recommendedName>
        <fullName evidence="1">NECAP PHear domain-containing protein</fullName>
    </recommendedName>
</protein>
<evidence type="ECO:0000259" key="1">
    <source>
        <dbReference type="Pfam" id="PF07933"/>
    </source>
</evidence>
<reference evidence="2" key="1">
    <citation type="submission" date="2015-08" db="EMBL/GenBank/DDBJ databases">
        <authorList>
            <person name="Babu N.S."/>
            <person name="Beckwith C.J."/>
            <person name="Beseler K.G."/>
            <person name="Brison A."/>
            <person name="Carone J.V."/>
            <person name="Caskin T.P."/>
            <person name="Diamond M."/>
            <person name="Durham M.E."/>
            <person name="Foxe J.M."/>
            <person name="Go M."/>
            <person name="Henderson B.A."/>
            <person name="Jones I.B."/>
            <person name="McGettigan J.A."/>
            <person name="Micheletti S.J."/>
            <person name="Nasrallah M.E."/>
            <person name="Ortiz D."/>
            <person name="Piller C.R."/>
            <person name="Privatt S.R."/>
            <person name="Schneider S.L."/>
            <person name="Sharp S."/>
            <person name="Smith T.C."/>
            <person name="Stanton J.D."/>
            <person name="Ullery H.E."/>
            <person name="Wilson R.J."/>
            <person name="Serrano M.G."/>
            <person name="Buck G."/>
            <person name="Lee V."/>
            <person name="Wang Y."/>
            <person name="Carvalho R."/>
            <person name="Voegtly L."/>
            <person name="Shi R."/>
            <person name="Duckworth R."/>
            <person name="Johnson A."/>
            <person name="Loviza R."/>
            <person name="Walstead R."/>
            <person name="Shah Z."/>
            <person name="Kiflezghi M."/>
            <person name="Wade K."/>
            <person name="Ball S.L."/>
            <person name="Bradley K.W."/>
            <person name="Asai D.J."/>
            <person name="Bowman C.A."/>
            <person name="Russell D.A."/>
            <person name="Pope W.H."/>
            <person name="Jacobs-Sera D."/>
            <person name="Hendrix R.W."/>
            <person name="Hatfull G.F."/>
        </authorList>
    </citation>
    <scope>NUCLEOTIDE SEQUENCE</scope>
</reference>
<gene>
    <name evidence="2" type="ORF">g.2078</name>
</gene>
<dbReference type="EMBL" id="GDKF01000115">
    <property type="protein sequence ID" value="JAT78507.1"/>
    <property type="molecule type" value="Transcribed_RNA"/>
</dbReference>
<dbReference type="InterPro" id="IPR011993">
    <property type="entry name" value="PH-like_dom_sf"/>
</dbReference>